<dbReference type="RefSeq" id="WP_274154059.1">
    <property type="nucleotide sequence ID" value="NZ_CP117812.1"/>
</dbReference>
<keyword evidence="3" id="KW-1185">Reference proteome</keyword>
<accession>A0ABY7VZH5</accession>
<feature type="domain" description="TPM" evidence="1">
    <location>
        <begin position="3"/>
        <end position="118"/>
    </location>
</feature>
<dbReference type="PANTHER" id="PTHR30373:SF8">
    <property type="entry name" value="BLL7265 PROTEIN"/>
    <property type="match status" value="1"/>
</dbReference>
<name>A0ABY7VZH5_9BACT</name>
<protein>
    <submittedName>
        <fullName evidence="2">TPM domain-containing protein</fullName>
    </submittedName>
</protein>
<evidence type="ECO:0000313" key="2">
    <source>
        <dbReference type="EMBL" id="WDE99199.1"/>
    </source>
</evidence>
<reference evidence="2 3" key="1">
    <citation type="submission" date="2023-02" db="EMBL/GenBank/DDBJ databases">
        <title>Genome sequence of Lentisphaera profundi SAORIC-696.</title>
        <authorList>
            <person name="Kim e."/>
            <person name="Cho J.-C."/>
            <person name="Choi A."/>
            <person name="Kang I."/>
        </authorList>
    </citation>
    <scope>NUCLEOTIDE SEQUENCE [LARGE SCALE GENOMIC DNA]</scope>
    <source>
        <strain evidence="2 3">SAORIC-696</strain>
    </source>
</reference>
<evidence type="ECO:0000313" key="3">
    <source>
        <dbReference type="Proteomes" id="UP001214250"/>
    </source>
</evidence>
<dbReference type="Gene3D" id="3.10.310.50">
    <property type="match status" value="1"/>
</dbReference>
<organism evidence="2 3">
    <name type="scientific">Lentisphaera profundi</name>
    <dbReference type="NCBI Taxonomy" id="1658616"/>
    <lineage>
        <taxon>Bacteria</taxon>
        <taxon>Pseudomonadati</taxon>
        <taxon>Lentisphaerota</taxon>
        <taxon>Lentisphaeria</taxon>
        <taxon>Lentisphaerales</taxon>
        <taxon>Lentisphaeraceae</taxon>
        <taxon>Lentisphaera</taxon>
    </lineage>
</organism>
<proteinExistence type="predicted"/>
<gene>
    <name evidence="2" type="ORF">PQO03_15295</name>
</gene>
<sequence>MSFLSKEQQTQISDSISLAEKNTSGEVVLYICKKCKKDIYHYAQEIFNKKGLYKTAQRNAVLIMLSYQDHKLAVIGDEGINTIVEGDFWDDVIKHMTDNFKNNAYTEGLSEGINMIGEKLKVHFPYQSDDVNELPNEIIHED</sequence>
<dbReference type="PANTHER" id="PTHR30373">
    <property type="entry name" value="UPF0603 PROTEIN YGCG"/>
    <property type="match status" value="1"/>
</dbReference>
<dbReference type="EMBL" id="CP117812">
    <property type="protein sequence ID" value="WDE99199.1"/>
    <property type="molecule type" value="Genomic_DNA"/>
</dbReference>
<evidence type="ECO:0000259" key="1">
    <source>
        <dbReference type="Pfam" id="PF04536"/>
    </source>
</evidence>
<dbReference type="InterPro" id="IPR007621">
    <property type="entry name" value="TPM_dom"/>
</dbReference>
<dbReference type="Proteomes" id="UP001214250">
    <property type="component" value="Chromosome 2"/>
</dbReference>
<dbReference type="Pfam" id="PF04536">
    <property type="entry name" value="TPM_phosphatase"/>
    <property type="match status" value="1"/>
</dbReference>